<dbReference type="GeneID" id="9683010"/>
<feature type="compositionally biased region" description="Low complexity" evidence="1">
    <location>
        <begin position="25"/>
        <end position="34"/>
    </location>
</feature>
<dbReference type="KEGG" id="mpp:MICPUCDRAFT_39262"/>
<gene>
    <name evidence="2" type="ORF">MICPUCDRAFT_39262</name>
</gene>
<dbReference type="OMA" id="HECAIAT"/>
<organism evidence="3">
    <name type="scientific">Micromonas pusilla (strain CCMP1545)</name>
    <name type="common">Picoplanktonic green alga</name>
    <dbReference type="NCBI Taxonomy" id="564608"/>
    <lineage>
        <taxon>Eukaryota</taxon>
        <taxon>Viridiplantae</taxon>
        <taxon>Chlorophyta</taxon>
        <taxon>Mamiellophyceae</taxon>
        <taxon>Mamiellales</taxon>
        <taxon>Mamiellaceae</taxon>
        <taxon>Micromonas</taxon>
    </lineage>
</organism>
<protein>
    <submittedName>
        <fullName evidence="2">Predicted protein</fullName>
    </submittedName>
</protein>
<feature type="region of interest" description="Disordered" evidence="1">
    <location>
        <begin position="1"/>
        <end position="79"/>
    </location>
</feature>
<proteinExistence type="predicted"/>
<reference evidence="2" key="1">
    <citation type="journal article" date="2009" name="Science">
        <title>Green evolution and dynamic adaptations revealed by genomes of the marine picoeukaryotes Micromonas.</title>
        <authorList>
            <person name="Worden A.Z."/>
            <person name="Lee J.H."/>
            <person name="Mock T."/>
            <person name="Rouze P."/>
            <person name="Simmons M.P."/>
            <person name="Aerts A.L."/>
            <person name="Allen A.E."/>
            <person name="Cuvelier M.L."/>
            <person name="Derelle E."/>
            <person name="Everett M.V."/>
            <person name="Foulon E."/>
            <person name="Grimwood J."/>
            <person name="Gundlach H."/>
            <person name="Henrissat B."/>
            <person name="Napoli C."/>
            <person name="McDonald S.M."/>
            <person name="Parker M.S."/>
            <person name="Rombauts S."/>
            <person name="Salamov A."/>
            <person name="Von Dassow P."/>
            <person name="Badger J.H."/>
            <person name="Coutinho P.M."/>
            <person name="Demir E."/>
            <person name="Dubchak I."/>
            <person name="Gentemann C."/>
            <person name="Eikrem W."/>
            <person name="Gready J.E."/>
            <person name="John U."/>
            <person name="Lanier W."/>
            <person name="Lindquist E.A."/>
            <person name="Lucas S."/>
            <person name="Mayer K.F."/>
            <person name="Moreau H."/>
            <person name="Not F."/>
            <person name="Otillar R."/>
            <person name="Panaud O."/>
            <person name="Pangilinan J."/>
            <person name="Paulsen I."/>
            <person name="Piegu B."/>
            <person name="Poliakov A."/>
            <person name="Robbens S."/>
            <person name="Schmutz J."/>
            <person name="Toulza E."/>
            <person name="Wyss T."/>
            <person name="Zelensky A."/>
            <person name="Zhou K."/>
            <person name="Armbrust E.V."/>
            <person name="Bhattacharya D."/>
            <person name="Goodenough U.W."/>
            <person name="Van de Peer Y."/>
            <person name="Grigoriev I.V."/>
        </authorList>
    </citation>
    <scope>NUCLEOTIDE SEQUENCE [LARGE SCALE GENOMIC DNA]</scope>
    <source>
        <strain evidence="2">CCMP1545</strain>
    </source>
</reference>
<evidence type="ECO:0000256" key="1">
    <source>
        <dbReference type="SAM" id="MobiDB-lite"/>
    </source>
</evidence>
<dbReference type="STRING" id="564608.C1MQ55"/>
<sequence>MAAPALAFASARGVSSITPSRRRAVVASRRASAPSKRRLLVVRNADGESSKAAKKKGKSGVLFGRETTPPLPPSLDDDDDDFDSPACAIAFASCDNESHPTATILTVTVSAVPGVMRILSWLLNGLDLDVNEAEWVINEEEGSTDESPPMETVDLTMQVTEGRGKYASKVKDTRGLEDRLSEYLRFCTQAERKYHPVIEHGGIKIDNEADPETTLLTVSSSESGARSMLYVSSTITGLGLKMNRAKLLPASGSDGSVWNYNLTVFETNGKLTNAQMQGLLYTLCLVFNTSSKSATGSGGAGDYLVEKMVGI</sequence>
<name>C1MQ55_MICPC</name>
<dbReference type="Proteomes" id="UP000001876">
    <property type="component" value="Unassembled WGS sequence"/>
</dbReference>
<dbReference type="RefSeq" id="XP_003058068.1">
    <property type="nucleotide sequence ID" value="XM_003058022.1"/>
</dbReference>
<dbReference type="EMBL" id="GG663738">
    <property type="protein sequence ID" value="EEH58019.1"/>
    <property type="molecule type" value="Genomic_DNA"/>
</dbReference>
<keyword evidence="3" id="KW-1185">Reference proteome</keyword>
<dbReference type="eggNOG" id="ENOG502SVBR">
    <property type="taxonomic scope" value="Eukaryota"/>
</dbReference>
<evidence type="ECO:0000313" key="2">
    <source>
        <dbReference type="EMBL" id="EEH58019.1"/>
    </source>
</evidence>
<dbReference type="OrthoDB" id="498505at2759"/>
<accession>C1MQ55</accession>
<dbReference type="AlphaFoldDB" id="C1MQ55"/>
<evidence type="ECO:0000313" key="3">
    <source>
        <dbReference type="Proteomes" id="UP000001876"/>
    </source>
</evidence>